<comment type="cofactor">
    <cofactor evidence="1">
        <name>Mg(2+)</name>
        <dbReference type="ChEBI" id="CHEBI:18420"/>
    </cofactor>
</comment>
<keyword evidence="2" id="KW-0479">Metal-binding</keyword>
<evidence type="ECO:0000256" key="6">
    <source>
        <dbReference type="HAMAP-Rule" id="MF_00944"/>
    </source>
</evidence>
<dbReference type="PROSITE" id="PS51710">
    <property type="entry name" value="G_OBG"/>
    <property type="match status" value="1"/>
</dbReference>
<dbReference type="GO" id="GO:0005524">
    <property type="term" value="F:ATP binding"/>
    <property type="evidence" value="ECO:0007669"/>
    <property type="project" value="UniProtKB-UniRule"/>
</dbReference>
<dbReference type="Pfam" id="PF06071">
    <property type="entry name" value="YchF-GTPase_C"/>
    <property type="match status" value="1"/>
</dbReference>
<dbReference type="GO" id="GO:0016887">
    <property type="term" value="F:ATP hydrolysis activity"/>
    <property type="evidence" value="ECO:0007669"/>
    <property type="project" value="UniProtKB-UniRule"/>
</dbReference>
<dbReference type="InterPro" id="IPR006073">
    <property type="entry name" value="GTP-bd"/>
</dbReference>
<dbReference type="InterPro" id="IPR012675">
    <property type="entry name" value="Beta-grasp_dom_sf"/>
</dbReference>
<evidence type="ECO:0000256" key="2">
    <source>
        <dbReference type="ARBA" id="ARBA00022723"/>
    </source>
</evidence>
<feature type="domain" description="TGS" evidence="8">
    <location>
        <begin position="266"/>
        <end position="349"/>
    </location>
</feature>
<dbReference type="Pfam" id="PF01926">
    <property type="entry name" value="MMR_HSR1"/>
    <property type="match status" value="1"/>
</dbReference>
<dbReference type="FunFam" id="3.10.20.30:FF:000001">
    <property type="entry name" value="Ribosome-binding ATPase YchF"/>
    <property type="match status" value="1"/>
</dbReference>
<dbReference type="EMBL" id="LCCW01000019">
    <property type="protein sequence ID" value="KKS42313.1"/>
    <property type="molecule type" value="Genomic_DNA"/>
</dbReference>
<organism evidence="9 10">
    <name type="scientific">Candidatus Kuenenbacteria bacterium GW2011_GWA2_42_15</name>
    <dbReference type="NCBI Taxonomy" id="1618677"/>
    <lineage>
        <taxon>Bacteria</taxon>
        <taxon>Candidatus Kueneniibacteriota</taxon>
    </lineage>
</organism>
<keyword evidence="3 6" id="KW-0547">Nucleotide-binding</keyword>
<reference evidence="9 10" key="1">
    <citation type="journal article" date="2015" name="Nature">
        <title>rRNA introns, odd ribosomes, and small enigmatic genomes across a large radiation of phyla.</title>
        <authorList>
            <person name="Brown C.T."/>
            <person name="Hug L.A."/>
            <person name="Thomas B.C."/>
            <person name="Sharon I."/>
            <person name="Castelle C.J."/>
            <person name="Singh A."/>
            <person name="Wilkins M.J."/>
            <person name="Williams K.H."/>
            <person name="Banfield J.F."/>
        </authorList>
    </citation>
    <scope>NUCLEOTIDE SEQUENCE [LARGE SCALE GENOMIC DNA]</scope>
</reference>
<dbReference type="GO" id="GO:0005737">
    <property type="term" value="C:cytoplasm"/>
    <property type="evidence" value="ECO:0007669"/>
    <property type="project" value="TreeGrafter"/>
</dbReference>
<accession>A0A0G1BY17</accession>
<keyword evidence="4 6" id="KW-0067">ATP-binding</keyword>
<feature type="binding site" evidence="6">
    <location>
        <begin position="10"/>
        <end position="15"/>
    </location>
    <ligand>
        <name>ATP</name>
        <dbReference type="ChEBI" id="CHEBI:30616"/>
    </ligand>
</feature>
<name>A0A0G1BY17_9BACT</name>
<evidence type="ECO:0000259" key="8">
    <source>
        <dbReference type="PROSITE" id="PS51880"/>
    </source>
</evidence>
<dbReference type="PRINTS" id="PR00326">
    <property type="entry name" value="GTP1OBG"/>
</dbReference>
<evidence type="ECO:0000256" key="1">
    <source>
        <dbReference type="ARBA" id="ARBA00001946"/>
    </source>
</evidence>
<dbReference type="InterPro" id="IPR027417">
    <property type="entry name" value="P-loop_NTPase"/>
</dbReference>
<comment type="similarity">
    <text evidence="6">Belongs to the TRAFAC class OBG-HflX-like GTPase superfamily. OBG GTPase family. YchF/OLA1 subfamily.</text>
</comment>
<dbReference type="SUPFAM" id="SSF52540">
    <property type="entry name" value="P-loop containing nucleoside triphosphate hydrolases"/>
    <property type="match status" value="1"/>
</dbReference>
<dbReference type="GO" id="GO:0046872">
    <property type="term" value="F:metal ion binding"/>
    <property type="evidence" value="ECO:0007669"/>
    <property type="project" value="UniProtKB-KW"/>
</dbReference>
<dbReference type="Proteomes" id="UP000034516">
    <property type="component" value="Unassembled WGS sequence"/>
</dbReference>
<evidence type="ECO:0000256" key="4">
    <source>
        <dbReference type="ARBA" id="ARBA00022840"/>
    </source>
</evidence>
<dbReference type="GO" id="GO:0005525">
    <property type="term" value="F:GTP binding"/>
    <property type="evidence" value="ECO:0007669"/>
    <property type="project" value="InterPro"/>
</dbReference>
<dbReference type="SUPFAM" id="SSF81271">
    <property type="entry name" value="TGS-like"/>
    <property type="match status" value="1"/>
</dbReference>
<evidence type="ECO:0000256" key="5">
    <source>
        <dbReference type="ARBA" id="ARBA00022842"/>
    </source>
</evidence>
<dbReference type="InterPro" id="IPR041706">
    <property type="entry name" value="YchF_N"/>
</dbReference>
<comment type="caution">
    <text evidence="9">The sequence shown here is derived from an EMBL/GenBank/DDBJ whole genome shotgun (WGS) entry which is preliminary data.</text>
</comment>
<dbReference type="PATRIC" id="fig|1618677.3.peg.361"/>
<dbReference type="GO" id="GO:0043023">
    <property type="term" value="F:ribosomal large subunit binding"/>
    <property type="evidence" value="ECO:0007669"/>
    <property type="project" value="UniProtKB-UniRule"/>
</dbReference>
<dbReference type="Gene3D" id="1.10.150.300">
    <property type="entry name" value="TGS-like domain"/>
    <property type="match status" value="1"/>
</dbReference>
<dbReference type="HAMAP" id="MF_00944">
    <property type="entry name" value="YchF_OLA1_ATPase"/>
    <property type="match status" value="1"/>
</dbReference>
<protein>
    <recommendedName>
        <fullName evidence="6">Ribosome-binding ATPase YchF</fullName>
    </recommendedName>
</protein>
<dbReference type="InterPro" id="IPR012676">
    <property type="entry name" value="TGS-like"/>
</dbReference>
<evidence type="ECO:0000313" key="10">
    <source>
        <dbReference type="Proteomes" id="UP000034516"/>
    </source>
</evidence>
<dbReference type="InterPro" id="IPR013029">
    <property type="entry name" value="YchF_C"/>
</dbReference>
<dbReference type="Gene3D" id="3.10.20.30">
    <property type="match status" value="1"/>
</dbReference>
<dbReference type="PANTHER" id="PTHR23305:SF18">
    <property type="entry name" value="OBG-TYPE G DOMAIN-CONTAINING PROTEIN"/>
    <property type="match status" value="1"/>
</dbReference>
<proteinExistence type="inferred from homology"/>
<evidence type="ECO:0000313" key="9">
    <source>
        <dbReference type="EMBL" id="KKS42313.1"/>
    </source>
</evidence>
<dbReference type="PROSITE" id="PS51880">
    <property type="entry name" value="TGS"/>
    <property type="match status" value="1"/>
</dbReference>
<dbReference type="PIRSF" id="PIRSF006641">
    <property type="entry name" value="CHP00092"/>
    <property type="match status" value="1"/>
</dbReference>
<feature type="domain" description="OBG-type G" evidence="7">
    <location>
        <begin position="1"/>
        <end position="266"/>
    </location>
</feature>
<dbReference type="CDD" id="cd01900">
    <property type="entry name" value="YchF"/>
    <property type="match status" value="1"/>
</dbReference>
<dbReference type="InterPro" id="IPR004095">
    <property type="entry name" value="TGS"/>
</dbReference>
<dbReference type="InterPro" id="IPR023192">
    <property type="entry name" value="TGS-like_dom_sf"/>
</dbReference>
<dbReference type="NCBIfam" id="TIGR00092">
    <property type="entry name" value="redox-regulated ATPase YchF"/>
    <property type="match status" value="1"/>
</dbReference>
<dbReference type="Gene3D" id="3.40.50.300">
    <property type="entry name" value="P-loop containing nucleotide triphosphate hydrolases"/>
    <property type="match status" value="1"/>
</dbReference>
<keyword evidence="5" id="KW-0460">Magnesium</keyword>
<dbReference type="PANTHER" id="PTHR23305">
    <property type="entry name" value="OBG GTPASE FAMILY"/>
    <property type="match status" value="1"/>
</dbReference>
<dbReference type="InterPro" id="IPR004396">
    <property type="entry name" value="ATPase_YchF/OLA1"/>
</dbReference>
<dbReference type="AlphaFoldDB" id="A0A0G1BY17"/>
<evidence type="ECO:0000259" key="7">
    <source>
        <dbReference type="PROSITE" id="PS51710"/>
    </source>
</evidence>
<dbReference type="CDD" id="cd04867">
    <property type="entry name" value="TGS_YchF_OLA1"/>
    <property type="match status" value="1"/>
</dbReference>
<comment type="function">
    <text evidence="6">ATPase that binds to both the 70S ribosome and the 50S ribosomal subunit in a nucleotide-independent manner.</text>
</comment>
<dbReference type="InterPro" id="IPR031167">
    <property type="entry name" value="G_OBG"/>
</dbReference>
<evidence type="ECO:0000256" key="3">
    <source>
        <dbReference type="ARBA" id="ARBA00022741"/>
    </source>
</evidence>
<gene>
    <name evidence="6" type="primary">ychF</name>
    <name evidence="9" type="ORF">UV02_C0019G0002</name>
</gene>
<sequence>MQIGIVGLPNVGKSTLFKALTKKQVEIANYPFCTIDPNVGVVAVPDNRLDKLAALYHSEKFVPATIEFVDIAGLVKNAHQGEGLGNQFLSHIREVDAIAHVIRNFHDDNVVHAGGQINPAEDLATIATELAMADLATVENALHRLKEKTKAGDKEAIKTERVLAQIKILLDQGLKPDATSLPADDLKLIKGFNLLTLKPELYIENIDEDSIKKFAPSIPNSIPVSAKLEAELADLSADEAKKYLQELGLKKTGLEQLIAASYRLLNLMTFFTAGPKESHAWPIKNGTKAPAAAGEIHTDFEAGFIRAEIINWQDLINCGSEAKAKEKGLMHLEGKDYIMRDGDTAYFHFNK</sequence>